<gene>
    <name evidence="8 10" type="primary">cmk</name>
    <name evidence="10" type="ORF">HMPREF1250_0798</name>
</gene>
<evidence type="ECO:0000256" key="5">
    <source>
        <dbReference type="ARBA" id="ARBA00022840"/>
    </source>
</evidence>
<feature type="binding site" evidence="8">
    <location>
        <begin position="10"/>
        <end position="18"/>
    </location>
    <ligand>
        <name>ATP</name>
        <dbReference type="ChEBI" id="CHEBI:30616"/>
    </ligand>
</feature>
<dbReference type="GO" id="GO:0005524">
    <property type="term" value="F:ATP binding"/>
    <property type="evidence" value="ECO:0007669"/>
    <property type="project" value="UniProtKB-UniRule"/>
</dbReference>
<evidence type="ECO:0000256" key="3">
    <source>
        <dbReference type="ARBA" id="ARBA00022741"/>
    </source>
</evidence>
<accession>U7UFJ5</accession>
<keyword evidence="5 8" id="KW-0067">ATP-binding</keyword>
<dbReference type="Gene3D" id="3.40.50.300">
    <property type="entry name" value="P-loop containing nucleotide triphosphate hydrolases"/>
    <property type="match status" value="1"/>
</dbReference>
<dbReference type="HAMAP" id="MF_00238">
    <property type="entry name" value="Cytidyl_kinase_type1"/>
    <property type="match status" value="1"/>
</dbReference>
<evidence type="ECO:0000256" key="4">
    <source>
        <dbReference type="ARBA" id="ARBA00022777"/>
    </source>
</evidence>
<dbReference type="InterPro" id="IPR011994">
    <property type="entry name" value="Cytidylate_kinase_dom"/>
</dbReference>
<comment type="catalytic activity">
    <reaction evidence="6 8">
        <text>dCMP + ATP = dCDP + ADP</text>
        <dbReference type="Rhea" id="RHEA:25094"/>
        <dbReference type="ChEBI" id="CHEBI:30616"/>
        <dbReference type="ChEBI" id="CHEBI:57566"/>
        <dbReference type="ChEBI" id="CHEBI:58593"/>
        <dbReference type="ChEBI" id="CHEBI:456216"/>
        <dbReference type="EC" id="2.7.4.25"/>
    </reaction>
</comment>
<protein>
    <recommendedName>
        <fullName evidence="8">Cytidylate kinase</fullName>
        <shortName evidence="8">CK</shortName>
        <ecNumber evidence="8">2.7.4.25</ecNumber>
    </recommendedName>
    <alternativeName>
        <fullName evidence="8">Cytidine monophosphate kinase</fullName>
        <shortName evidence="8">CMP kinase</shortName>
    </alternativeName>
</protein>
<dbReference type="InterPro" id="IPR027417">
    <property type="entry name" value="P-loop_NTPase"/>
</dbReference>
<dbReference type="PATRIC" id="fig|1111454.3.peg.1687"/>
<dbReference type="GO" id="GO:0036430">
    <property type="term" value="F:CMP kinase activity"/>
    <property type="evidence" value="ECO:0007669"/>
    <property type="project" value="RHEA"/>
</dbReference>
<comment type="similarity">
    <text evidence="1 8">Belongs to the cytidylate kinase family. Type 1 subfamily.</text>
</comment>
<comment type="subcellular location">
    <subcellularLocation>
        <location evidence="8">Cytoplasm</location>
    </subcellularLocation>
</comment>
<dbReference type="CDD" id="cd02020">
    <property type="entry name" value="CMPK"/>
    <property type="match status" value="1"/>
</dbReference>
<feature type="domain" description="Cytidylate kinase" evidence="9">
    <location>
        <begin position="6"/>
        <end position="219"/>
    </location>
</feature>
<keyword evidence="8" id="KW-0963">Cytoplasm</keyword>
<proteinExistence type="inferred from homology"/>
<reference evidence="10 11" key="1">
    <citation type="submission" date="2013-09" db="EMBL/GenBank/DDBJ databases">
        <authorList>
            <person name="Durkin A.S."/>
            <person name="Haft D.R."/>
            <person name="McCorrison J."/>
            <person name="Torralba M."/>
            <person name="Gillis M."/>
            <person name="Haft D.H."/>
            <person name="Methe B."/>
            <person name="Sutton G."/>
            <person name="Nelson K.E."/>
        </authorList>
    </citation>
    <scope>NUCLEOTIDE SEQUENCE [LARGE SCALE GENOMIC DNA]</scope>
    <source>
        <strain evidence="10 11">BV3C16-1</strain>
    </source>
</reference>
<dbReference type="OrthoDB" id="9807434at2"/>
<dbReference type="GO" id="GO:0006220">
    <property type="term" value="P:pyrimidine nucleotide metabolic process"/>
    <property type="evidence" value="ECO:0007669"/>
    <property type="project" value="UniProtKB-UniRule"/>
</dbReference>
<keyword evidence="11" id="KW-1185">Reference proteome</keyword>
<dbReference type="InterPro" id="IPR003136">
    <property type="entry name" value="Cytidylate_kin"/>
</dbReference>
<dbReference type="GO" id="GO:0005829">
    <property type="term" value="C:cytosol"/>
    <property type="evidence" value="ECO:0007669"/>
    <property type="project" value="TreeGrafter"/>
</dbReference>
<dbReference type="PANTHER" id="PTHR21299">
    <property type="entry name" value="CYTIDYLATE KINASE/PANTOATE-BETA-ALANINE LIGASE"/>
    <property type="match status" value="1"/>
</dbReference>
<dbReference type="GO" id="GO:0015949">
    <property type="term" value="P:nucleobase-containing small molecule interconversion"/>
    <property type="evidence" value="ECO:0007669"/>
    <property type="project" value="TreeGrafter"/>
</dbReference>
<dbReference type="Pfam" id="PF02224">
    <property type="entry name" value="Cytidylate_kin"/>
    <property type="match status" value="1"/>
</dbReference>
<keyword evidence="3 8" id="KW-0547">Nucleotide-binding</keyword>
<evidence type="ECO:0000256" key="6">
    <source>
        <dbReference type="ARBA" id="ARBA00047615"/>
    </source>
</evidence>
<dbReference type="Proteomes" id="UP000017090">
    <property type="component" value="Unassembled WGS sequence"/>
</dbReference>
<dbReference type="eggNOG" id="COG0283">
    <property type="taxonomic scope" value="Bacteria"/>
</dbReference>
<evidence type="ECO:0000256" key="2">
    <source>
        <dbReference type="ARBA" id="ARBA00022679"/>
    </source>
</evidence>
<comment type="catalytic activity">
    <reaction evidence="7 8">
        <text>CMP + ATP = CDP + ADP</text>
        <dbReference type="Rhea" id="RHEA:11600"/>
        <dbReference type="ChEBI" id="CHEBI:30616"/>
        <dbReference type="ChEBI" id="CHEBI:58069"/>
        <dbReference type="ChEBI" id="CHEBI:60377"/>
        <dbReference type="ChEBI" id="CHEBI:456216"/>
        <dbReference type="EC" id="2.7.4.25"/>
    </reaction>
</comment>
<organism evidence="10 11">
    <name type="scientific">Megasphaera vaginalis</name>
    <name type="common">ex Srinivasan et al. 2021</name>
    <dbReference type="NCBI Taxonomy" id="1111454"/>
    <lineage>
        <taxon>Bacteria</taxon>
        <taxon>Bacillati</taxon>
        <taxon>Bacillota</taxon>
        <taxon>Negativicutes</taxon>
        <taxon>Veillonellales</taxon>
        <taxon>Veillonellaceae</taxon>
        <taxon>Megasphaera</taxon>
    </lineage>
</organism>
<evidence type="ECO:0000313" key="10">
    <source>
        <dbReference type="EMBL" id="ERT58182.1"/>
    </source>
</evidence>
<dbReference type="RefSeq" id="WP_023054193.1">
    <property type="nucleotide sequence ID" value="NZ_AWXA01000046.1"/>
</dbReference>
<dbReference type="AlphaFoldDB" id="U7UFJ5"/>
<name>U7UFJ5_9FIRM</name>
<dbReference type="EMBL" id="AWXA01000046">
    <property type="protein sequence ID" value="ERT58182.1"/>
    <property type="molecule type" value="Genomic_DNA"/>
</dbReference>
<sequence>MRKITVAIDGPAGAGKSSAAKIAAKRLHYLYIDTGAMYRAFTWALLERQLSIADEEKVAALVETVSIRLEAGEERCRVFVDAREVTKEIRSYDVSAHVSTVAALAVVRRKLVQLQREMAAGGGVILDGRDIGTVVLPQADLKLYLTASVASRARRRWLEVQAAGGTETLADIAANIAARDKLDSEREISPLRRADDAVLLDNSELTLDETADMICRLIEARAR</sequence>
<dbReference type="NCBIfam" id="TIGR00017">
    <property type="entry name" value="cmk"/>
    <property type="match status" value="1"/>
</dbReference>
<evidence type="ECO:0000256" key="7">
    <source>
        <dbReference type="ARBA" id="ARBA00048478"/>
    </source>
</evidence>
<dbReference type="PANTHER" id="PTHR21299:SF2">
    <property type="entry name" value="CYTIDYLATE KINASE"/>
    <property type="match status" value="1"/>
</dbReference>
<dbReference type="STRING" id="1111454.HMPREF1250_0798"/>
<keyword evidence="2 8" id="KW-0808">Transferase</keyword>
<evidence type="ECO:0000256" key="1">
    <source>
        <dbReference type="ARBA" id="ARBA00009427"/>
    </source>
</evidence>
<evidence type="ECO:0000313" key="11">
    <source>
        <dbReference type="Proteomes" id="UP000017090"/>
    </source>
</evidence>
<comment type="caution">
    <text evidence="10">The sequence shown here is derived from an EMBL/GenBank/DDBJ whole genome shotgun (WGS) entry which is preliminary data.</text>
</comment>
<dbReference type="GO" id="GO:0036431">
    <property type="term" value="F:dCMP kinase activity"/>
    <property type="evidence" value="ECO:0007669"/>
    <property type="project" value="InterPro"/>
</dbReference>
<evidence type="ECO:0000259" key="9">
    <source>
        <dbReference type="Pfam" id="PF02224"/>
    </source>
</evidence>
<dbReference type="EC" id="2.7.4.25" evidence="8"/>
<evidence type="ECO:0000256" key="8">
    <source>
        <dbReference type="HAMAP-Rule" id="MF_00238"/>
    </source>
</evidence>
<keyword evidence="4 8" id="KW-0418">Kinase</keyword>
<dbReference type="SUPFAM" id="SSF52540">
    <property type="entry name" value="P-loop containing nucleoside triphosphate hydrolases"/>
    <property type="match status" value="1"/>
</dbReference>